<organism evidence="6 7">
    <name type="scientific">Bosea rubneri</name>
    <dbReference type="NCBI Taxonomy" id="3075434"/>
    <lineage>
        <taxon>Bacteria</taxon>
        <taxon>Pseudomonadati</taxon>
        <taxon>Pseudomonadota</taxon>
        <taxon>Alphaproteobacteria</taxon>
        <taxon>Hyphomicrobiales</taxon>
        <taxon>Boseaceae</taxon>
        <taxon>Bosea</taxon>
    </lineage>
</organism>
<dbReference type="InterPro" id="IPR008995">
    <property type="entry name" value="Mo/tungstate-bd_C_term_dom"/>
</dbReference>
<dbReference type="InterPro" id="IPR003593">
    <property type="entry name" value="AAA+_ATPase"/>
</dbReference>
<keyword evidence="2" id="KW-0813">Transport</keyword>
<proteinExistence type="inferred from homology"/>
<dbReference type="PROSITE" id="PS00211">
    <property type="entry name" value="ABC_TRANSPORTER_1"/>
    <property type="match status" value="1"/>
</dbReference>
<evidence type="ECO:0000256" key="2">
    <source>
        <dbReference type="ARBA" id="ARBA00022448"/>
    </source>
</evidence>
<evidence type="ECO:0000256" key="3">
    <source>
        <dbReference type="ARBA" id="ARBA00022741"/>
    </source>
</evidence>
<reference evidence="6 7" key="1">
    <citation type="submission" date="2023-09" db="EMBL/GenBank/DDBJ databases">
        <title>Whole genome shotgun sequencing (WGS) of Bosea sp. ZW T0_25, isolated from stored onions (Allium cepa).</title>
        <authorList>
            <person name="Stoll D.A."/>
            <person name="Huch M."/>
        </authorList>
    </citation>
    <scope>NUCLEOTIDE SEQUENCE [LARGE SCALE GENOMIC DNA]</scope>
    <source>
        <strain evidence="6 7">ZW T0_25</strain>
    </source>
</reference>
<name>A0ABU3S2J7_9HYPH</name>
<dbReference type="EMBL" id="JAWDID010000003">
    <property type="protein sequence ID" value="MDU0339003.1"/>
    <property type="molecule type" value="Genomic_DNA"/>
</dbReference>
<dbReference type="InterPro" id="IPR027417">
    <property type="entry name" value="P-loop_NTPase"/>
</dbReference>
<dbReference type="Pfam" id="PF00005">
    <property type="entry name" value="ABC_tran"/>
    <property type="match status" value="1"/>
</dbReference>
<feature type="domain" description="ABC transporter" evidence="5">
    <location>
        <begin position="14"/>
        <end position="244"/>
    </location>
</feature>
<dbReference type="Pfam" id="PF08402">
    <property type="entry name" value="TOBE_2"/>
    <property type="match status" value="1"/>
</dbReference>
<dbReference type="SUPFAM" id="SSF50331">
    <property type="entry name" value="MOP-like"/>
    <property type="match status" value="1"/>
</dbReference>
<sequence length="365" mass="39444">MNANVSLTTPAVSVDIEGVNLSYGTNHVLKDVNLAIRPGEFFAFLGPSGCGKTTLLRLIAGFNQADTGHVRIGGKEITDLPPWKRDVGMVFQSYALWPHMTVRRNVAFGLEERGVKRAEVERRVEAALGLVGLAHLADRRPSQLSGGQQQRVAVARTVAVEPKVLLLDEPLSNLDAKMRVQVRRELRDLQQRLGLTTIFVTHDQEEANTICDRIAVMSDGVVQQVGTPMALYERPANLFVANFLGTANILEGKVTGSGETRVFEIEGGFSVPVPADRTVPEGARLVFRPQHAGLVAAGAAAPGLIALPCRVVHREFLGASVRYGARIGNSEVSVDLPFQSGSDLHEIGTDATLTLPRHALMWLAA</sequence>
<evidence type="ECO:0000313" key="6">
    <source>
        <dbReference type="EMBL" id="MDU0339003.1"/>
    </source>
</evidence>
<dbReference type="InterPro" id="IPR013611">
    <property type="entry name" value="Transp-assoc_OB_typ2"/>
</dbReference>
<dbReference type="InterPro" id="IPR003439">
    <property type="entry name" value="ABC_transporter-like_ATP-bd"/>
</dbReference>
<comment type="caution">
    <text evidence="6">The sequence shown here is derived from an EMBL/GenBank/DDBJ whole genome shotgun (WGS) entry which is preliminary data.</text>
</comment>
<evidence type="ECO:0000313" key="7">
    <source>
        <dbReference type="Proteomes" id="UP001254257"/>
    </source>
</evidence>
<dbReference type="Gene3D" id="2.40.50.100">
    <property type="match status" value="1"/>
</dbReference>
<keyword evidence="3" id="KW-0547">Nucleotide-binding</keyword>
<dbReference type="RefSeq" id="WP_316016916.1">
    <property type="nucleotide sequence ID" value="NZ_JAWDID010000003.1"/>
</dbReference>
<evidence type="ECO:0000259" key="5">
    <source>
        <dbReference type="PROSITE" id="PS50893"/>
    </source>
</evidence>
<dbReference type="PROSITE" id="PS50893">
    <property type="entry name" value="ABC_TRANSPORTER_2"/>
    <property type="match status" value="1"/>
</dbReference>
<dbReference type="PANTHER" id="PTHR42781:SF4">
    <property type="entry name" value="SPERMIDINE_PUTRESCINE IMPORT ATP-BINDING PROTEIN POTA"/>
    <property type="match status" value="1"/>
</dbReference>
<evidence type="ECO:0000256" key="4">
    <source>
        <dbReference type="ARBA" id="ARBA00022840"/>
    </source>
</evidence>
<dbReference type="GO" id="GO:0005524">
    <property type="term" value="F:ATP binding"/>
    <property type="evidence" value="ECO:0007669"/>
    <property type="project" value="UniProtKB-KW"/>
</dbReference>
<keyword evidence="7" id="KW-1185">Reference proteome</keyword>
<dbReference type="InterPro" id="IPR050093">
    <property type="entry name" value="ABC_SmlMolc_Importer"/>
</dbReference>
<dbReference type="Gene3D" id="3.40.50.300">
    <property type="entry name" value="P-loop containing nucleotide triphosphate hydrolases"/>
    <property type="match status" value="1"/>
</dbReference>
<dbReference type="InterPro" id="IPR017871">
    <property type="entry name" value="ABC_transporter-like_CS"/>
</dbReference>
<dbReference type="SMART" id="SM00382">
    <property type="entry name" value="AAA"/>
    <property type="match status" value="1"/>
</dbReference>
<dbReference type="SUPFAM" id="SSF52540">
    <property type="entry name" value="P-loop containing nucleoside triphosphate hydrolases"/>
    <property type="match status" value="1"/>
</dbReference>
<comment type="similarity">
    <text evidence="1">Belongs to the ABC transporter superfamily.</text>
</comment>
<evidence type="ECO:0000256" key="1">
    <source>
        <dbReference type="ARBA" id="ARBA00005417"/>
    </source>
</evidence>
<dbReference type="PANTHER" id="PTHR42781">
    <property type="entry name" value="SPERMIDINE/PUTRESCINE IMPORT ATP-BINDING PROTEIN POTA"/>
    <property type="match status" value="1"/>
</dbReference>
<accession>A0ABU3S2J7</accession>
<protein>
    <submittedName>
        <fullName evidence="6">ABC transporter ATP-binding protein</fullName>
    </submittedName>
</protein>
<keyword evidence="4 6" id="KW-0067">ATP-binding</keyword>
<dbReference type="Proteomes" id="UP001254257">
    <property type="component" value="Unassembled WGS sequence"/>
</dbReference>
<gene>
    <name evidence="6" type="ORF">RKE40_03890</name>
</gene>